<dbReference type="SUPFAM" id="SSF51366">
    <property type="entry name" value="Ribulose-phoshate binding barrel"/>
    <property type="match status" value="1"/>
</dbReference>
<feature type="binding site" evidence="7">
    <location>
        <position position="60"/>
    </location>
    <ligand>
        <name>substrate</name>
    </ligand>
</feature>
<dbReference type="GO" id="GO:0006207">
    <property type="term" value="P:'de novo' pyrimidine nucleobase biosynthetic process"/>
    <property type="evidence" value="ECO:0007669"/>
    <property type="project" value="InterPro"/>
</dbReference>
<proteinExistence type="predicted"/>
<dbReference type="GO" id="GO:0004590">
    <property type="term" value="F:orotidine-5'-phosphate decarboxylase activity"/>
    <property type="evidence" value="ECO:0007669"/>
    <property type="project" value="UniProtKB-EC"/>
</dbReference>
<sequence length="268" mass="28953">MQPSEVWGERWNANPNPLARRWMETVVDKQSMVVLAADRYTMAGLTELLEDVSPHVAALKTHVDLVEDWSAESWSEFCEKAKDADMLIFEDRKHGDIGKIARDQMGGVYDSRSWADLMTAHLISGPSVLDGMAEGWSNVGRQGGVLLLAQMSSAGNLLEIPGYTDAVVNAGKEHPACFGFIGNGSRANELVELRSKVGEVKMIWTPGVNLVTGDAELGQRYGDPTEAVLAGSDGIIVGSGIHRADNPAEAAKSYADVSWNALLQRSGL</sequence>
<gene>
    <name evidence="9" type="primary">UMPS</name>
</gene>
<keyword evidence="3" id="KW-0210">Decarboxylase</keyword>
<evidence type="ECO:0000256" key="7">
    <source>
        <dbReference type="PIRSR" id="PIRSR614732-2"/>
    </source>
</evidence>
<accession>A0A075GDA0</accession>
<dbReference type="UniPathway" id="UPA00070">
    <property type="reaction ID" value="UER00120"/>
</dbReference>
<keyword evidence="9" id="KW-0328">Glycosyltransferase</keyword>
<dbReference type="NCBIfam" id="TIGR01740">
    <property type="entry name" value="pyrF"/>
    <property type="match status" value="1"/>
</dbReference>
<evidence type="ECO:0000256" key="2">
    <source>
        <dbReference type="ARBA" id="ARBA00012321"/>
    </source>
</evidence>
<keyword evidence="5" id="KW-0456">Lyase</keyword>
<dbReference type="EMBL" id="KF900570">
    <property type="protein sequence ID" value="AIE99687.1"/>
    <property type="molecule type" value="Genomic_DNA"/>
</dbReference>
<organism evidence="9">
    <name type="scientific">uncultured marine group II/III euryarchaeote KM3_115_D07</name>
    <dbReference type="NCBI Taxonomy" id="1457856"/>
    <lineage>
        <taxon>Archaea</taxon>
        <taxon>Methanobacteriati</taxon>
        <taxon>Methanobacteriota</taxon>
        <taxon>environmental samples</taxon>
    </lineage>
</organism>
<dbReference type="CDD" id="cd04725">
    <property type="entry name" value="OMP_decarboxylase_like"/>
    <property type="match status" value="1"/>
</dbReference>
<evidence type="ECO:0000256" key="5">
    <source>
        <dbReference type="ARBA" id="ARBA00023239"/>
    </source>
</evidence>
<dbReference type="Gene3D" id="3.20.20.70">
    <property type="entry name" value="Aldolase class I"/>
    <property type="match status" value="1"/>
</dbReference>
<dbReference type="Pfam" id="PF00215">
    <property type="entry name" value="OMPdecase"/>
    <property type="match status" value="1"/>
</dbReference>
<keyword evidence="4" id="KW-0665">Pyrimidine biosynthesis</keyword>
<feature type="binding site" evidence="7">
    <location>
        <position position="238"/>
    </location>
    <ligand>
        <name>substrate</name>
    </ligand>
</feature>
<dbReference type="InterPro" id="IPR013785">
    <property type="entry name" value="Aldolase_TIM"/>
</dbReference>
<evidence type="ECO:0000256" key="4">
    <source>
        <dbReference type="ARBA" id="ARBA00022975"/>
    </source>
</evidence>
<evidence type="ECO:0000256" key="1">
    <source>
        <dbReference type="ARBA" id="ARBA00004861"/>
    </source>
</evidence>
<protein>
    <recommendedName>
        <fullName evidence="2">orotidine-5'-phosphate decarboxylase</fullName>
        <ecNumber evidence="2">4.1.1.23</ecNumber>
    </recommendedName>
</protein>
<dbReference type="PANTHER" id="PTHR19278">
    <property type="entry name" value="OROTATE PHOSPHORIBOSYLTRANSFERASE"/>
    <property type="match status" value="1"/>
</dbReference>
<dbReference type="InterPro" id="IPR014732">
    <property type="entry name" value="OMPdecase"/>
</dbReference>
<dbReference type="PANTHER" id="PTHR19278:SF9">
    <property type="entry name" value="URIDINE 5'-MONOPHOSPHATE SYNTHASE"/>
    <property type="match status" value="1"/>
</dbReference>
<feature type="binding site" evidence="7">
    <location>
        <position position="152"/>
    </location>
    <ligand>
        <name>substrate</name>
    </ligand>
</feature>
<dbReference type="AlphaFoldDB" id="A0A075GDA0"/>
<feature type="active site" description="For OMPdecase activity" evidence="6">
    <location>
        <position position="93"/>
    </location>
</feature>
<feature type="binding site" evidence="7">
    <location>
        <position position="38"/>
    </location>
    <ligand>
        <name>substrate</name>
    </ligand>
</feature>
<comment type="pathway">
    <text evidence="1">Pyrimidine metabolism; UMP biosynthesis via de novo pathway; UMP from orotate: step 2/2.</text>
</comment>
<feature type="active site" description="For OMPdecase activity" evidence="6">
    <location>
        <position position="96"/>
    </location>
</feature>
<evidence type="ECO:0000313" key="9">
    <source>
        <dbReference type="EMBL" id="AIE99687.1"/>
    </source>
</evidence>
<name>A0A075GDA0_9EURY</name>
<feature type="active site" description="For OMPdecase activity" evidence="6">
    <location>
        <position position="91"/>
    </location>
</feature>
<feature type="domain" description="Orotidine 5'-phosphate decarboxylase" evidence="8">
    <location>
        <begin position="32"/>
        <end position="254"/>
    </location>
</feature>
<dbReference type="GO" id="GO:0044205">
    <property type="term" value="P:'de novo' UMP biosynthetic process"/>
    <property type="evidence" value="ECO:0007669"/>
    <property type="project" value="UniProtKB-UniPathway"/>
</dbReference>
<dbReference type="SMART" id="SM00934">
    <property type="entry name" value="OMPdecase"/>
    <property type="match status" value="1"/>
</dbReference>
<keyword evidence="9" id="KW-0808">Transferase</keyword>
<evidence type="ECO:0000259" key="8">
    <source>
        <dbReference type="SMART" id="SM00934"/>
    </source>
</evidence>
<dbReference type="GO" id="GO:0004588">
    <property type="term" value="F:orotate phosphoribosyltransferase activity"/>
    <property type="evidence" value="ECO:0007669"/>
    <property type="project" value="TreeGrafter"/>
</dbReference>
<evidence type="ECO:0000256" key="3">
    <source>
        <dbReference type="ARBA" id="ARBA00022793"/>
    </source>
</evidence>
<dbReference type="InterPro" id="IPR001754">
    <property type="entry name" value="OMPdeCOase_dom"/>
</dbReference>
<dbReference type="InterPro" id="IPR011060">
    <property type="entry name" value="RibuloseP-bd_barrel"/>
</dbReference>
<evidence type="ECO:0000256" key="6">
    <source>
        <dbReference type="PIRSR" id="PIRSR614732-1"/>
    </source>
</evidence>
<reference evidence="9" key="1">
    <citation type="journal article" date="2014" name="Genome Biol. Evol.">
        <title>Pangenome evidence for extensive interdomain horizontal transfer affecting lineage core and shell genes in uncultured planktonic thaumarchaeota and euryarchaeota.</title>
        <authorList>
            <person name="Deschamps P."/>
            <person name="Zivanovic Y."/>
            <person name="Moreira D."/>
            <person name="Rodriguez-Valera F."/>
            <person name="Lopez-Garcia P."/>
        </authorList>
    </citation>
    <scope>NUCLEOTIDE SEQUENCE</scope>
</reference>
<dbReference type="EC" id="4.1.1.23" evidence="2"/>